<reference evidence="1" key="1">
    <citation type="thesis" date="2021" institute="BYU ScholarsArchive" country="Provo, UT, USA">
        <title>Applications of and Algorithms for Genome Assembly and Genomic Analyses with an Emphasis on Marine Teleosts.</title>
        <authorList>
            <person name="Pickett B.D."/>
        </authorList>
    </citation>
    <scope>NUCLEOTIDE SEQUENCE</scope>
    <source>
        <strain evidence="1">HI-2016</strain>
    </source>
</reference>
<name>A0A8T2PL18_9TELE</name>
<protein>
    <submittedName>
        <fullName evidence="1">Uncharacterized protein</fullName>
    </submittedName>
</protein>
<proteinExistence type="predicted"/>
<comment type="caution">
    <text evidence="1">The sequence shown here is derived from an EMBL/GenBank/DDBJ whole genome shotgun (WGS) entry which is preliminary data.</text>
</comment>
<evidence type="ECO:0000313" key="1">
    <source>
        <dbReference type="EMBL" id="KAG9352940.1"/>
    </source>
</evidence>
<gene>
    <name evidence="1" type="ORF">JZ751_017516</name>
</gene>
<evidence type="ECO:0000313" key="2">
    <source>
        <dbReference type="Proteomes" id="UP000824540"/>
    </source>
</evidence>
<keyword evidence="2" id="KW-1185">Reference proteome</keyword>
<dbReference type="Proteomes" id="UP000824540">
    <property type="component" value="Unassembled WGS sequence"/>
</dbReference>
<dbReference type="AlphaFoldDB" id="A0A8T2PL18"/>
<organism evidence="1 2">
    <name type="scientific">Albula glossodonta</name>
    <name type="common">roundjaw bonefish</name>
    <dbReference type="NCBI Taxonomy" id="121402"/>
    <lineage>
        <taxon>Eukaryota</taxon>
        <taxon>Metazoa</taxon>
        <taxon>Chordata</taxon>
        <taxon>Craniata</taxon>
        <taxon>Vertebrata</taxon>
        <taxon>Euteleostomi</taxon>
        <taxon>Actinopterygii</taxon>
        <taxon>Neopterygii</taxon>
        <taxon>Teleostei</taxon>
        <taxon>Albuliformes</taxon>
        <taxon>Albulidae</taxon>
        <taxon>Albula</taxon>
    </lineage>
</organism>
<accession>A0A8T2PL18</accession>
<sequence length="91" mass="9974">MVVLPITGLMKPRSPVAAFNSLILLIPHTYLALSADLGTAEFLPMFDTSPSSLLLVSFGQQLSQLWGQSGIHFSQVTVHVHLLFIIIIFLI</sequence>
<dbReference type="EMBL" id="JAFBMS010000004">
    <property type="protein sequence ID" value="KAG9352940.1"/>
    <property type="molecule type" value="Genomic_DNA"/>
</dbReference>